<organism evidence="1 2">
    <name type="scientific">Peronospora matthiolae</name>
    <dbReference type="NCBI Taxonomy" id="2874970"/>
    <lineage>
        <taxon>Eukaryota</taxon>
        <taxon>Sar</taxon>
        <taxon>Stramenopiles</taxon>
        <taxon>Oomycota</taxon>
        <taxon>Peronosporomycetes</taxon>
        <taxon>Peronosporales</taxon>
        <taxon>Peronosporaceae</taxon>
        <taxon>Peronospora</taxon>
    </lineage>
</organism>
<name>A0AAV1VK79_9STRA</name>
<accession>A0AAV1VK79</accession>
<evidence type="ECO:0000313" key="1">
    <source>
        <dbReference type="EMBL" id="CAK7946694.1"/>
    </source>
</evidence>
<dbReference type="Proteomes" id="UP001162060">
    <property type="component" value="Unassembled WGS sequence"/>
</dbReference>
<proteinExistence type="predicted"/>
<reference evidence="1" key="1">
    <citation type="submission" date="2024-01" db="EMBL/GenBank/DDBJ databases">
        <authorList>
            <person name="Webb A."/>
        </authorList>
    </citation>
    <scope>NUCLEOTIDE SEQUENCE</scope>
    <source>
        <strain evidence="1">Pm1</strain>
    </source>
</reference>
<dbReference type="AlphaFoldDB" id="A0AAV1VK79"/>
<evidence type="ECO:0000313" key="2">
    <source>
        <dbReference type="Proteomes" id="UP001162060"/>
    </source>
</evidence>
<sequence length="36" mass="3688">MDAADVVAIKSSVVTGNSVVIENIGNGVEAMDTFMC</sequence>
<dbReference type="EMBL" id="CAKLBY020000374">
    <property type="protein sequence ID" value="CAK7946694.1"/>
    <property type="molecule type" value="Genomic_DNA"/>
</dbReference>
<comment type="caution">
    <text evidence="1">The sequence shown here is derived from an EMBL/GenBank/DDBJ whole genome shotgun (WGS) entry which is preliminary data.</text>
</comment>
<protein>
    <submittedName>
        <fullName evidence="1">Uncharacterized protein</fullName>
    </submittedName>
</protein>
<gene>
    <name evidence="1" type="ORF">PM001_LOCUS31844</name>
</gene>